<dbReference type="InterPro" id="IPR011257">
    <property type="entry name" value="DNA_glycosylase"/>
</dbReference>
<evidence type="ECO:0008006" key="2">
    <source>
        <dbReference type="Google" id="ProtNLM"/>
    </source>
</evidence>
<evidence type="ECO:0000313" key="1">
    <source>
        <dbReference type="EMBL" id="SVB45964.1"/>
    </source>
</evidence>
<reference evidence="1" key="1">
    <citation type="submission" date="2018-05" db="EMBL/GenBank/DDBJ databases">
        <authorList>
            <person name="Lanie J.A."/>
            <person name="Ng W.-L."/>
            <person name="Kazmierczak K.M."/>
            <person name="Andrzejewski T.M."/>
            <person name="Davidsen T.M."/>
            <person name="Wayne K.J."/>
            <person name="Tettelin H."/>
            <person name="Glass J.I."/>
            <person name="Rusch D."/>
            <person name="Podicherti R."/>
            <person name="Tsui H.-C.T."/>
            <person name="Winkler M.E."/>
        </authorList>
    </citation>
    <scope>NUCLEOTIDE SEQUENCE</scope>
</reference>
<dbReference type="Gene3D" id="1.10.340.30">
    <property type="entry name" value="Hypothetical protein, domain 2"/>
    <property type="match status" value="1"/>
</dbReference>
<proteinExistence type="predicted"/>
<dbReference type="GO" id="GO:0006281">
    <property type="term" value="P:DNA repair"/>
    <property type="evidence" value="ECO:0007669"/>
    <property type="project" value="InterPro"/>
</dbReference>
<dbReference type="EMBL" id="UINC01042819">
    <property type="protein sequence ID" value="SVB45964.1"/>
    <property type="molecule type" value="Genomic_DNA"/>
</dbReference>
<dbReference type="GO" id="GO:0003824">
    <property type="term" value="F:catalytic activity"/>
    <property type="evidence" value="ECO:0007669"/>
    <property type="project" value="InterPro"/>
</dbReference>
<sequence>MNKSSLQRISFAINPAPPYDFDLTADYATYFRGRYLWEFYESGIYRRLLEIDGTLAMAAVKSIGSVEEPRLEVEITGPRWNNTAIQQGQRQIEWILQTNVDLASFYHMAEADPFLKMLVKNRRGFHVPQGPSVFEGLISTILGQQISGQVARVLRTLLMEAYGESLAVDGFTFFAFPKPEALVAAGIEGMRNCK</sequence>
<organism evidence="1">
    <name type="scientific">marine metagenome</name>
    <dbReference type="NCBI Taxonomy" id="408172"/>
    <lineage>
        <taxon>unclassified sequences</taxon>
        <taxon>metagenomes</taxon>
        <taxon>ecological metagenomes</taxon>
    </lineage>
</organism>
<protein>
    <recommendedName>
        <fullName evidence="2">HhH-GPD domain-containing protein</fullName>
    </recommendedName>
</protein>
<gene>
    <name evidence="1" type="ORF">METZ01_LOCUS198818</name>
</gene>
<accession>A0A382E794</accession>
<dbReference type="AlphaFoldDB" id="A0A382E794"/>
<dbReference type="InterPro" id="IPR037046">
    <property type="entry name" value="AlkA_N_sf"/>
</dbReference>
<dbReference type="Gene3D" id="3.30.310.20">
    <property type="entry name" value="DNA-3-methyladenine glycosylase AlkA, N-terminal domain"/>
    <property type="match status" value="1"/>
</dbReference>
<dbReference type="SUPFAM" id="SSF48150">
    <property type="entry name" value="DNA-glycosylase"/>
    <property type="match status" value="1"/>
</dbReference>
<name>A0A382E794_9ZZZZ</name>
<feature type="non-terminal residue" evidence="1">
    <location>
        <position position="194"/>
    </location>
</feature>